<comment type="catalytic activity">
    <reaction evidence="19">
        <text>(6R)-5,10-methylenetetrahydrofolyl-(gamma-L-Glu)(n) + L-glutamate + ATP = (6R)-5,10-methylenetetrahydrofolyl-(gamma-L-Glu)(n+1) + ADP + phosphate + H(+)</text>
        <dbReference type="Rhea" id="RHEA:51912"/>
        <dbReference type="Rhea" id="RHEA-COMP:13257"/>
        <dbReference type="Rhea" id="RHEA-COMP:13258"/>
        <dbReference type="ChEBI" id="CHEBI:15378"/>
        <dbReference type="ChEBI" id="CHEBI:29985"/>
        <dbReference type="ChEBI" id="CHEBI:30616"/>
        <dbReference type="ChEBI" id="CHEBI:43474"/>
        <dbReference type="ChEBI" id="CHEBI:136572"/>
        <dbReference type="ChEBI" id="CHEBI:456216"/>
        <dbReference type="EC" id="6.3.2.17"/>
    </reaction>
</comment>
<dbReference type="PROSITE" id="PS01012">
    <property type="entry name" value="FOLYLPOLYGLU_SYNT_2"/>
    <property type="match status" value="1"/>
</dbReference>
<accession>A0ABW5UCM9</accession>
<evidence type="ECO:0000256" key="8">
    <source>
        <dbReference type="ARBA" id="ARBA00022598"/>
    </source>
</evidence>
<dbReference type="EC" id="6.3.2.12" evidence="5"/>
<dbReference type="EMBL" id="JBHUMB010000006">
    <property type="protein sequence ID" value="MFD2742509.1"/>
    <property type="molecule type" value="Genomic_DNA"/>
</dbReference>
<evidence type="ECO:0000256" key="20">
    <source>
        <dbReference type="ARBA" id="ARBA00049161"/>
    </source>
</evidence>
<comment type="pathway">
    <text evidence="3">Cofactor biosynthesis; tetrahydrofolylpolyglutamate biosynthesis.</text>
</comment>
<evidence type="ECO:0000256" key="21">
    <source>
        <dbReference type="PIRNR" id="PIRNR001563"/>
    </source>
</evidence>
<proteinExistence type="inferred from homology"/>
<evidence type="ECO:0000256" key="19">
    <source>
        <dbReference type="ARBA" id="ARBA00049035"/>
    </source>
</evidence>
<dbReference type="GO" id="GO:0016874">
    <property type="term" value="F:ligase activity"/>
    <property type="evidence" value="ECO:0007669"/>
    <property type="project" value="UniProtKB-KW"/>
</dbReference>
<dbReference type="Gene3D" id="3.90.190.20">
    <property type="entry name" value="Mur ligase, C-terminal domain"/>
    <property type="match status" value="1"/>
</dbReference>
<evidence type="ECO:0000313" key="25">
    <source>
        <dbReference type="Proteomes" id="UP001597418"/>
    </source>
</evidence>
<keyword evidence="13" id="KW-0289">Folate biosynthesis</keyword>
<dbReference type="PANTHER" id="PTHR11136:SF0">
    <property type="entry name" value="DIHYDROFOLATE SYNTHETASE-RELATED"/>
    <property type="match status" value="1"/>
</dbReference>
<evidence type="ECO:0000256" key="5">
    <source>
        <dbReference type="ARBA" id="ARBA00013023"/>
    </source>
</evidence>
<dbReference type="SUPFAM" id="SSF53623">
    <property type="entry name" value="MurD-like peptide ligases, catalytic domain"/>
    <property type="match status" value="1"/>
</dbReference>
<evidence type="ECO:0000256" key="17">
    <source>
        <dbReference type="ARBA" id="ARBA00047493"/>
    </source>
</evidence>
<feature type="domain" description="Mur ligase central" evidence="23">
    <location>
        <begin position="52"/>
        <end position="273"/>
    </location>
</feature>
<sequence length="438" mass="48667">MNNYTQALDYLYARLPMFTRDGAAAINKGLDRTIQFCEYLGNPQRKFKTIHVAGTNGKGSSSHMITSILEAAGLKTGLYTSPHLVDFRERIRVHGAPVSPTYVLQFVQKHQAFIEQIKPSFFEVTVAMAFDYFAQQNVDVAIIEVGLGGRLDSTNVIHPIVSLITNIGLDHMDMLGDTLSLIAAEKAGIIKKSVPVVISEWHHETAAVFREQAEAKQAPIIFASEIWEVESAPIDVVGYQVLDVTNLCKAADPMQIQLDLLGSYQTNNLKGVLQVVHTLRTQGFRIADEHIYSGLRQVQKRTGLMGRWQTISTEPYVICDTGHNEDGVRQVVRNLARTSYRQLHFVLGAMKDKDLSHILPLLPQDALYHFCAPDMPRAMLAQELQNLAGQYDLQGTHYQTVVDAYKAALAAWQPGDLIFVGGSTFVVAEVLTSIQTKE</sequence>
<dbReference type="InterPro" id="IPR036565">
    <property type="entry name" value="Mur-like_cat_sf"/>
</dbReference>
<keyword evidence="11 21" id="KW-0067">ATP-binding</keyword>
<dbReference type="PIRSF" id="PIRSF001563">
    <property type="entry name" value="Folylpolyglu_synth"/>
    <property type="match status" value="1"/>
</dbReference>
<reference evidence="25" key="1">
    <citation type="journal article" date="2019" name="Int. J. Syst. Evol. Microbiol.">
        <title>The Global Catalogue of Microorganisms (GCM) 10K type strain sequencing project: providing services to taxonomists for standard genome sequencing and annotation.</title>
        <authorList>
            <consortium name="The Broad Institute Genomics Platform"/>
            <consortium name="The Broad Institute Genome Sequencing Center for Infectious Disease"/>
            <person name="Wu L."/>
            <person name="Ma J."/>
        </authorList>
    </citation>
    <scope>NUCLEOTIDE SEQUENCE [LARGE SCALE GENOMIC DNA]</scope>
    <source>
        <strain evidence="25">KCTC 42247</strain>
    </source>
</reference>
<keyword evidence="9" id="KW-0479">Metal-binding</keyword>
<evidence type="ECO:0000256" key="13">
    <source>
        <dbReference type="ARBA" id="ARBA00022909"/>
    </source>
</evidence>
<comment type="pathway">
    <text evidence="2">Cofactor biosynthesis; tetrahydrofolate biosynthesis; 7,8-dihydrofolate from 2-amino-4-hydroxy-6-hydroxymethyl-7,8-dihydropteridine diphosphate and 4-aminobenzoate: step 2/2.</text>
</comment>
<dbReference type="InterPro" id="IPR013221">
    <property type="entry name" value="Mur_ligase_cen"/>
</dbReference>
<comment type="catalytic activity">
    <reaction evidence="18">
        <text>10-formyltetrahydrofolyl-(gamma-L-Glu)(n) + L-glutamate + ATP = 10-formyltetrahydrofolyl-(gamma-L-Glu)(n+1) + ADP + phosphate + H(+)</text>
        <dbReference type="Rhea" id="RHEA:51904"/>
        <dbReference type="Rhea" id="RHEA-COMP:13088"/>
        <dbReference type="Rhea" id="RHEA-COMP:14300"/>
        <dbReference type="ChEBI" id="CHEBI:15378"/>
        <dbReference type="ChEBI" id="CHEBI:29985"/>
        <dbReference type="ChEBI" id="CHEBI:30616"/>
        <dbReference type="ChEBI" id="CHEBI:43474"/>
        <dbReference type="ChEBI" id="CHEBI:134413"/>
        <dbReference type="ChEBI" id="CHEBI:456216"/>
        <dbReference type="EC" id="6.3.2.17"/>
    </reaction>
</comment>
<evidence type="ECO:0000256" key="1">
    <source>
        <dbReference type="ARBA" id="ARBA00002714"/>
    </source>
</evidence>
<evidence type="ECO:0000256" key="18">
    <source>
        <dbReference type="ARBA" id="ARBA00047808"/>
    </source>
</evidence>
<keyword evidence="8 21" id="KW-0436">Ligase</keyword>
<dbReference type="Gene3D" id="3.40.1190.10">
    <property type="entry name" value="Mur-like, catalytic domain"/>
    <property type="match status" value="1"/>
</dbReference>
<dbReference type="InterPro" id="IPR018109">
    <property type="entry name" value="Folylpolyglutamate_synth_CS"/>
</dbReference>
<evidence type="ECO:0000256" key="10">
    <source>
        <dbReference type="ARBA" id="ARBA00022741"/>
    </source>
</evidence>
<dbReference type="Proteomes" id="UP001597418">
    <property type="component" value="Unassembled WGS sequence"/>
</dbReference>
<dbReference type="InterPro" id="IPR001645">
    <property type="entry name" value="Folylpolyglutamate_synth"/>
</dbReference>
<evidence type="ECO:0000256" key="9">
    <source>
        <dbReference type="ARBA" id="ARBA00022723"/>
    </source>
</evidence>
<keyword evidence="12" id="KW-0460">Magnesium</keyword>
<comment type="caution">
    <text evidence="24">The sequence shown here is derived from an EMBL/GenBank/DDBJ whole genome shotgun (WGS) entry which is preliminary data.</text>
</comment>
<name>A0ABW5UCM9_9SPHI</name>
<keyword evidence="10 21" id="KW-0547">Nucleotide-binding</keyword>
<evidence type="ECO:0000256" key="12">
    <source>
        <dbReference type="ARBA" id="ARBA00022842"/>
    </source>
</evidence>
<gene>
    <name evidence="24" type="ORF">ACFSQ6_03800</name>
</gene>
<comment type="catalytic activity">
    <reaction evidence="17">
        <text>(6S)-5,6,7,8-tetrahydrofolyl-(gamma-L-Glu)(n) + L-glutamate + ATP = (6S)-5,6,7,8-tetrahydrofolyl-(gamma-L-Glu)(n+1) + ADP + phosphate + H(+)</text>
        <dbReference type="Rhea" id="RHEA:10580"/>
        <dbReference type="Rhea" id="RHEA-COMP:14738"/>
        <dbReference type="Rhea" id="RHEA-COMP:14740"/>
        <dbReference type="ChEBI" id="CHEBI:15378"/>
        <dbReference type="ChEBI" id="CHEBI:29985"/>
        <dbReference type="ChEBI" id="CHEBI:30616"/>
        <dbReference type="ChEBI" id="CHEBI:43474"/>
        <dbReference type="ChEBI" id="CHEBI:141005"/>
        <dbReference type="ChEBI" id="CHEBI:456216"/>
        <dbReference type="EC" id="6.3.2.17"/>
    </reaction>
</comment>
<evidence type="ECO:0000256" key="14">
    <source>
        <dbReference type="ARBA" id="ARBA00030048"/>
    </source>
</evidence>
<dbReference type="Pfam" id="PF02875">
    <property type="entry name" value="Mur_ligase_C"/>
    <property type="match status" value="1"/>
</dbReference>
<dbReference type="PROSITE" id="PS01011">
    <property type="entry name" value="FOLYLPOLYGLU_SYNT_1"/>
    <property type="match status" value="1"/>
</dbReference>
<evidence type="ECO:0000256" key="4">
    <source>
        <dbReference type="ARBA" id="ARBA00008276"/>
    </source>
</evidence>
<comment type="similarity">
    <text evidence="4 21">Belongs to the folylpolyglutamate synthase family.</text>
</comment>
<dbReference type="InterPro" id="IPR036615">
    <property type="entry name" value="Mur_ligase_C_dom_sf"/>
</dbReference>
<evidence type="ECO:0000256" key="11">
    <source>
        <dbReference type="ARBA" id="ARBA00022840"/>
    </source>
</evidence>
<evidence type="ECO:0000256" key="16">
    <source>
        <dbReference type="ARBA" id="ARBA00032510"/>
    </source>
</evidence>
<dbReference type="EC" id="6.3.2.17" evidence="6"/>
<dbReference type="NCBIfam" id="TIGR01499">
    <property type="entry name" value="folC"/>
    <property type="match status" value="1"/>
</dbReference>
<feature type="domain" description="Mur ligase C-terminal" evidence="22">
    <location>
        <begin position="306"/>
        <end position="423"/>
    </location>
</feature>
<evidence type="ECO:0000313" key="24">
    <source>
        <dbReference type="EMBL" id="MFD2742509.1"/>
    </source>
</evidence>
<comment type="function">
    <text evidence="1">Functions in two distinct reactions of the de novo folate biosynthetic pathway. Catalyzes the addition of a glutamate residue to dihydropteroate (7,8-dihydropteroate or H2Pte) to form dihydrofolate (7,8-dihydrofolate monoglutamate or H2Pte-Glu). Also catalyzes successive additions of L-glutamate to tetrahydrofolate or 10-formyltetrahydrofolate or 5,10-methylenetetrahydrofolate, leading to folylpolyglutamate derivatives.</text>
</comment>
<dbReference type="RefSeq" id="WP_066755550.1">
    <property type="nucleotide sequence ID" value="NZ_JBHUMB010000006.1"/>
</dbReference>
<dbReference type="SUPFAM" id="SSF53244">
    <property type="entry name" value="MurD-like peptide ligases, peptide-binding domain"/>
    <property type="match status" value="1"/>
</dbReference>
<evidence type="ECO:0000259" key="23">
    <source>
        <dbReference type="Pfam" id="PF08245"/>
    </source>
</evidence>
<protein>
    <recommendedName>
        <fullName evidence="7">Dihydrofolate synthase/folylpolyglutamate synthase</fullName>
        <ecNumber evidence="5">6.3.2.12</ecNumber>
        <ecNumber evidence="6">6.3.2.17</ecNumber>
    </recommendedName>
    <alternativeName>
        <fullName evidence="16">Folylpoly-gamma-glutamate synthetase-dihydrofolate synthetase</fullName>
    </alternativeName>
    <alternativeName>
        <fullName evidence="14">Folylpolyglutamate synthetase</fullName>
    </alternativeName>
    <alternativeName>
        <fullName evidence="15">Tetrahydrofolylpolyglutamate synthase</fullName>
    </alternativeName>
</protein>
<comment type="catalytic activity">
    <reaction evidence="20">
        <text>7,8-dihydropteroate + L-glutamate + ATP = 7,8-dihydrofolate + ADP + phosphate + H(+)</text>
        <dbReference type="Rhea" id="RHEA:23584"/>
        <dbReference type="ChEBI" id="CHEBI:15378"/>
        <dbReference type="ChEBI" id="CHEBI:17839"/>
        <dbReference type="ChEBI" id="CHEBI:29985"/>
        <dbReference type="ChEBI" id="CHEBI:30616"/>
        <dbReference type="ChEBI" id="CHEBI:43474"/>
        <dbReference type="ChEBI" id="CHEBI:57451"/>
        <dbReference type="ChEBI" id="CHEBI:456216"/>
        <dbReference type="EC" id="6.3.2.12"/>
    </reaction>
</comment>
<evidence type="ECO:0000256" key="6">
    <source>
        <dbReference type="ARBA" id="ARBA00013025"/>
    </source>
</evidence>
<keyword evidence="25" id="KW-1185">Reference proteome</keyword>
<evidence type="ECO:0000256" key="2">
    <source>
        <dbReference type="ARBA" id="ARBA00004799"/>
    </source>
</evidence>
<evidence type="ECO:0000256" key="3">
    <source>
        <dbReference type="ARBA" id="ARBA00005150"/>
    </source>
</evidence>
<dbReference type="PANTHER" id="PTHR11136">
    <property type="entry name" value="FOLYLPOLYGLUTAMATE SYNTHASE-RELATED"/>
    <property type="match status" value="1"/>
</dbReference>
<dbReference type="Pfam" id="PF08245">
    <property type="entry name" value="Mur_ligase_M"/>
    <property type="match status" value="1"/>
</dbReference>
<organism evidence="24 25">
    <name type="scientific">Sphingobacterium populi</name>
    <dbReference type="NCBI Taxonomy" id="1812824"/>
    <lineage>
        <taxon>Bacteria</taxon>
        <taxon>Pseudomonadati</taxon>
        <taxon>Bacteroidota</taxon>
        <taxon>Sphingobacteriia</taxon>
        <taxon>Sphingobacteriales</taxon>
        <taxon>Sphingobacteriaceae</taxon>
        <taxon>Sphingobacterium</taxon>
    </lineage>
</organism>
<evidence type="ECO:0000256" key="7">
    <source>
        <dbReference type="ARBA" id="ARBA00019357"/>
    </source>
</evidence>
<evidence type="ECO:0000259" key="22">
    <source>
        <dbReference type="Pfam" id="PF02875"/>
    </source>
</evidence>
<evidence type="ECO:0000256" key="15">
    <source>
        <dbReference type="ARBA" id="ARBA00030592"/>
    </source>
</evidence>
<dbReference type="InterPro" id="IPR004101">
    <property type="entry name" value="Mur_ligase_C"/>
</dbReference>